<organism evidence="2 3">
    <name type="scientific">Ziziphus jujuba</name>
    <name type="common">Chinese jujube</name>
    <name type="synonym">Ziziphus sativa</name>
    <dbReference type="NCBI Taxonomy" id="326968"/>
    <lineage>
        <taxon>Eukaryota</taxon>
        <taxon>Viridiplantae</taxon>
        <taxon>Streptophyta</taxon>
        <taxon>Embryophyta</taxon>
        <taxon>Tracheophyta</taxon>
        <taxon>Spermatophyta</taxon>
        <taxon>Magnoliopsida</taxon>
        <taxon>eudicotyledons</taxon>
        <taxon>Gunneridae</taxon>
        <taxon>Pentapetalae</taxon>
        <taxon>rosids</taxon>
        <taxon>fabids</taxon>
        <taxon>Rosales</taxon>
        <taxon>Rhamnaceae</taxon>
        <taxon>Paliureae</taxon>
        <taxon>Ziziphus</taxon>
    </lineage>
</organism>
<keyword evidence="2" id="KW-1185">Reference proteome</keyword>
<evidence type="ECO:0000313" key="3">
    <source>
        <dbReference type="RefSeq" id="XP_048325725.1"/>
    </source>
</evidence>
<evidence type="ECO:0000313" key="2">
    <source>
        <dbReference type="Proteomes" id="UP001652623"/>
    </source>
</evidence>
<dbReference type="RefSeq" id="XP_048325725.1">
    <property type="nucleotide sequence ID" value="XM_048469768.2"/>
</dbReference>
<dbReference type="PANTHER" id="PTHR13238">
    <property type="entry name" value="PROTEIN C21ORF59"/>
    <property type="match status" value="1"/>
</dbReference>
<comment type="similarity">
    <text evidence="1">Belongs to the CFAP298 family.</text>
</comment>
<evidence type="ECO:0000256" key="1">
    <source>
        <dbReference type="ARBA" id="ARBA00009619"/>
    </source>
</evidence>
<protein>
    <submittedName>
        <fullName evidence="3">Uncharacterized protein LOC107413582 isoform X2</fullName>
    </submittedName>
</protein>
<dbReference type="Proteomes" id="UP001652623">
    <property type="component" value="Chromosome 8"/>
</dbReference>
<accession>A0ABM3ICT2</accession>
<gene>
    <name evidence="3" type="primary">LOC107413582</name>
</gene>
<name>A0ABM3ICT2_ZIZJJ</name>
<sequence>MVRIHAKHGQTSDQIQFLYDCASSSRIDEIALELTRISNLQAKIQALVLELEPLLLPFHGDANALPLVRALSEANSYASKDQVVYNKPLSYYALRDHVQCIAKELSTVSPLLGFSDLDQFRRILTGSEVLKEDTIQLLWAGKVLDRDCDEATDTRFISCINRSTMVKFKIYRFL</sequence>
<dbReference type="GeneID" id="107413582"/>
<dbReference type="InterPro" id="IPR021298">
    <property type="entry name" value="CFAP298"/>
</dbReference>
<dbReference type="PANTHER" id="PTHR13238:SF0">
    <property type="entry name" value="CILIA- AND FLAGELLA-ASSOCIATED PROTEIN 298"/>
    <property type="match status" value="1"/>
</dbReference>
<reference evidence="3" key="1">
    <citation type="submission" date="2025-08" db="UniProtKB">
        <authorList>
            <consortium name="RefSeq"/>
        </authorList>
    </citation>
    <scope>IDENTIFICATION</scope>
    <source>
        <tissue evidence="3">Seedling</tissue>
    </source>
</reference>
<proteinExistence type="inferred from homology"/>